<evidence type="ECO:0000256" key="10">
    <source>
        <dbReference type="ARBA" id="ARBA00023234"/>
    </source>
</evidence>
<dbReference type="EMBL" id="BEGY01000002">
    <property type="protein sequence ID" value="GAX73007.1"/>
    <property type="molecule type" value="Genomic_DNA"/>
</dbReference>
<dbReference type="CDD" id="cd03791">
    <property type="entry name" value="GT5_Glycogen_synthase_DULL1-like"/>
    <property type="match status" value="1"/>
</dbReference>
<evidence type="ECO:0000256" key="4">
    <source>
        <dbReference type="ARBA" id="ARBA00022528"/>
    </source>
</evidence>
<organism evidence="14 15">
    <name type="scientific">Chlamydomonas eustigma</name>
    <dbReference type="NCBI Taxonomy" id="1157962"/>
    <lineage>
        <taxon>Eukaryota</taxon>
        <taxon>Viridiplantae</taxon>
        <taxon>Chlorophyta</taxon>
        <taxon>core chlorophytes</taxon>
        <taxon>Chlorophyceae</taxon>
        <taxon>CS clade</taxon>
        <taxon>Chlamydomonadales</taxon>
        <taxon>Chlamydomonadaceae</taxon>
        <taxon>Chlamydomonas</taxon>
    </lineage>
</organism>
<dbReference type="Gene3D" id="3.40.50.2000">
    <property type="entry name" value="Glycogen Phosphorylase B"/>
    <property type="match status" value="2"/>
</dbReference>
<keyword evidence="9" id="KW-0809">Transit peptide</keyword>
<evidence type="ECO:0000256" key="9">
    <source>
        <dbReference type="ARBA" id="ARBA00022946"/>
    </source>
</evidence>
<dbReference type="STRING" id="1157962.A0A250WQ91"/>
<keyword evidence="4 11" id="KW-0150">Chloroplast</keyword>
<feature type="domain" description="Glycosyl transferase family 1" evidence="12">
    <location>
        <begin position="382"/>
        <end position="518"/>
    </location>
</feature>
<keyword evidence="6 11" id="KW-0328">Glycosyltransferase</keyword>
<gene>
    <name evidence="14" type="ORF">CEUSTIGMA_g459.t1</name>
</gene>
<dbReference type="SUPFAM" id="SSF53756">
    <property type="entry name" value="UDP-Glycosyltransferase/glycogen phosphorylase"/>
    <property type="match status" value="1"/>
</dbReference>
<dbReference type="InterPro" id="IPR013534">
    <property type="entry name" value="Starch_synth_cat_dom"/>
</dbReference>
<dbReference type="InterPro" id="IPR001296">
    <property type="entry name" value="Glyco_trans_1"/>
</dbReference>
<dbReference type="AlphaFoldDB" id="A0A250WQ91"/>
<sequence>MLRLRNQFINKRLSCFAGFRRGTSSVRLHVAAVADIKTEDTKFELSTVAPHGDASVRGTSVVLDHAASPNKATVTRSIVFVTSEVAPWSKTGGLGDVCSSLPLALAARGHRVMVVSPRYKAYPEVIDTGVRKRVGTAEVGFFHQNIKGVDFVFVDHPSYIGRTGGPYADEYGPYQDNQFRFSLLAQAGLEAPLLVDCEGKGVYGQDIVFVANDWHTSLLPVYLAANFRPFGVYQKARSLLAIHNLCHQGVFPPSTFDELNLKGWWYGAVEFQYPPHQRKGSYAEEGRSVNFMKAGITTCDRVITVSPGYAEEIQTYLGGWGMEGMLTSRSPVLNGITNGIDTEVWDPQTDKNLPVNFGTEDFVEGKRACKMKLQEELGLPVNGDIPLLAFIGRLDPQKGADILLEAAPQLMQQHDVQLVCLGSGNKDLEDGMRWLESSFRSRSRAWVGFNEPFSHKLTAAADILIMPSRFEPCGLNQLYAMRYGTVPVAHKTGGLKDTVIDFDPWVKKGTGWTYTSCDAGGLLYALGHAITTYKHHRSDFVDLQKRGMSRDASWDSAAQQYEQLFEWALIDPPYCK</sequence>
<evidence type="ECO:0000256" key="11">
    <source>
        <dbReference type="RuleBase" id="RU361232"/>
    </source>
</evidence>
<dbReference type="Pfam" id="PF00534">
    <property type="entry name" value="Glycos_transf_1"/>
    <property type="match status" value="1"/>
</dbReference>
<dbReference type="PANTHER" id="PTHR45825">
    <property type="entry name" value="GRANULE-BOUND STARCH SYNTHASE 1, CHLOROPLASTIC/AMYLOPLASTIC"/>
    <property type="match status" value="1"/>
</dbReference>
<dbReference type="PANTHER" id="PTHR45825:SF2">
    <property type="entry name" value="STARCH SYNTHASE 2, CHLOROPLASTIC_AMYLOPLASTIC"/>
    <property type="match status" value="1"/>
</dbReference>
<comment type="similarity">
    <text evidence="3 11">Belongs to the glycosyltransferase 1 family. Bacterial/plant glycogen synthase subfamily.</text>
</comment>
<dbReference type="InterPro" id="IPR011835">
    <property type="entry name" value="GS/SS"/>
</dbReference>
<evidence type="ECO:0000256" key="3">
    <source>
        <dbReference type="ARBA" id="ARBA00010281"/>
    </source>
</evidence>
<evidence type="ECO:0000256" key="5">
    <source>
        <dbReference type="ARBA" id="ARBA00022640"/>
    </source>
</evidence>
<dbReference type="UniPathway" id="UPA00152"/>
<comment type="caution">
    <text evidence="14">The sequence shown here is derived from an EMBL/GenBank/DDBJ whole genome shotgun (WGS) entry which is preliminary data.</text>
</comment>
<dbReference type="NCBIfam" id="TIGR02095">
    <property type="entry name" value="glgA"/>
    <property type="match status" value="1"/>
</dbReference>
<evidence type="ECO:0000256" key="7">
    <source>
        <dbReference type="ARBA" id="ARBA00022679"/>
    </source>
</evidence>
<dbReference type="GO" id="GO:0019252">
    <property type="term" value="P:starch biosynthetic process"/>
    <property type="evidence" value="ECO:0007669"/>
    <property type="project" value="UniProtKB-UniRule"/>
</dbReference>
<keyword evidence="8 11" id="KW-0750">Starch biosynthesis</keyword>
<dbReference type="EC" id="2.4.1.-" evidence="11"/>
<evidence type="ECO:0000256" key="6">
    <source>
        <dbReference type="ARBA" id="ARBA00022676"/>
    </source>
</evidence>
<dbReference type="Pfam" id="PF08323">
    <property type="entry name" value="Glyco_transf_5"/>
    <property type="match status" value="1"/>
</dbReference>
<dbReference type="GO" id="GO:0009011">
    <property type="term" value="F:alpha-1,4-glucan glucosyltransferase (ADP-glucose donor) activity"/>
    <property type="evidence" value="ECO:0007669"/>
    <property type="project" value="UniProtKB-EC"/>
</dbReference>
<protein>
    <recommendedName>
        <fullName evidence="11">Starch synthase, chloroplastic/amyloplastic</fullName>
        <ecNumber evidence="11">2.4.1.-</ecNumber>
    </recommendedName>
</protein>
<dbReference type="GO" id="GO:0004373">
    <property type="term" value="F:alpha-1,4-glucan glucosyltransferase (UDP-glucose donor) activity"/>
    <property type="evidence" value="ECO:0007669"/>
    <property type="project" value="InterPro"/>
</dbReference>
<evidence type="ECO:0000256" key="1">
    <source>
        <dbReference type="ARBA" id="ARBA00001478"/>
    </source>
</evidence>
<dbReference type="Proteomes" id="UP000232323">
    <property type="component" value="Unassembled WGS sequence"/>
</dbReference>
<evidence type="ECO:0000256" key="2">
    <source>
        <dbReference type="ARBA" id="ARBA00004727"/>
    </source>
</evidence>
<name>A0A250WQ91_9CHLO</name>
<dbReference type="FunFam" id="3.40.50.2000:FF:000048">
    <property type="entry name" value="Starch synthase, chloroplastic/amyloplastic"/>
    <property type="match status" value="1"/>
</dbReference>
<evidence type="ECO:0000259" key="13">
    <source>
        <dbReference type="Pfam" id="PF08323"/>
    </source>
</evidence>
<evidence type="ECO:0000313" key="15">
    <source>
        <dbReference type="Proteomes" id="UP000232323"/>
    </source>
</evidence>
<evidence type="ECO:0000313" key="14">
    <source>
        <dbReference type="EMBL" id="GAX73007.1"/>
    </source>
</evidence>
<dbReference type="GO" id="GO:0009501">
    <property type="term" value="C:amyloplast"/>
    <property type="evidence" value="ECO:0007669"/>
    <property type="project" value="UniProtKB-SubCell"/>
</dbReference>
<keyword evidence="7" id="KW-0808">Transferase</keyword>
<dbReference type="HAMAP" id="MF_00484">
    <property type="entry name" value="Glycogen_synth"/>
    <property type="match status" value="1"/>
</dbReference>
<dbReference type="OrthoDB" id="512920at2759"/>
<accession>A0A250WQ91</accession>
<feature type="domain" description="Starch synthase catalytic" evidence="13">
    <location>
        <begin position="78"/>
        <end position="327"/>
    </location>
</feature>
<comment type="pathway">
    <text evidence="2 11">Glycan biosynthesis; starch biosynthesis.</text>
</comment>
<proteinExistence type="inferred from homology"/>
<reference evidence="14 15" key="1">
    <citation type="submission" date="2017-08" db="EMBL/GenBank/DDBJ databases">
        <title>Acidophilic green algal genome provides insights into adaptation to an acidic environment.</title>
        <authorList>
            <person name="Hirooka S."/>
            <person name="Hirose Y."/>
            <person name="Kanesaki Y."/>
            <person name="Higuchi S."/>
            <person name="Fujiwara T."/>
            <person name="Onuma R."/>
            <person name="Era A."/>
            <person name="Ohbayashi R."/>
            <person name="Uzuka A."/>
            <person name="Nozaki H."/>
            <person name="Yoshikawa H."/>
            <person name="Miyagishima S.Y."/>
        </authorList>
    </citation>
    <scope>NUCLEOTIDE SEQUENCE [LARGE SCALE GENOMIC DNA]</scope>
    <source>
        <strain evidence="14 15">NIES-2499</strain>
    </source>
</reference>
<evidence type="ECO:0000256" key="8">
    <source>
        <dbReference type="ARBA" id="ARBA00022922"/>
    </source>
</evidence>
<keyword evidence="15" id="KW-1185">Reference proteome</keyword>
<dbReference type="GO" id="GO:0010021">
    <property type="term" value="P:amylopectin biosynthetic process"/>
    <property type="evidence" value="ECO:0007669"/>
    <property type="project" value="UniProtKB-ARBA"/>
</dbReference>
<comment type="catalytic activity">
    <reaction evidence="1">
        <text>[(1-&gt;4)-alpha-D-glucosyl](n) + ADP-alpha-D-glucose = [(1-&gt;4)-alpha-D-glucosyl](n+1) + ADP + H(+)</text>
        <dbReference type="Rhea" id="RHEA:18189"/>
        <dbReference type="Rhea" id="RHEA-COMP:9584"/>
        <dbReference type="Rhea" id="RHEA-COMP:9587"/>
        <dbReference type="ChEBI" id="CHEBI:15378"/>
        <dbReference type="ChEBI" id="CHEBI:15444"/>
        <dbReference type="ChEBI" id="CHEBI:57498"/>
        <dbReference type="ChEBI" id="CHEBI:456216"/>
        <dbReference type="EC" id="2.4.1.21"/>
    </reaction>
</comment>
<dbReference type="GO" id="GO:0009507">
    <property type="term" value="C:chloroplast"/>
    <property type="evidence" value="ECO:0007669"/>
    <property type="project" value="UniProtKB-SubCell"/>
</dbReference>
<keyword evidence="10 11" id="KW-0035">Amyloplast</keyword>
<evidence type="ECO:0000259" key="12">
    <source>
        <dbReference type="Pfam" id="PF00534"/>
    </source>
</evidence>
<keyword evidence="5" id="KW-0934">Plastid</keyword>
<comment type="subcellular location">
    <subcellularLocation>
        <location evidence="11">Plastid</location>
        <location evidence="11">Chloroplast</location>
    </subcellularLocation>
    <subcellularLocation>
        <location evidence="11">Plastid</location>
        <location evidence="11">Amyloplast</location>
    </subcellularLocation>
</comment>